<dbReference type="InterPro" id="IPR004704">
    <property type="entry name" value="PTS_IID_man"/>
</dbReference>
<accession>A0A805YZE2</accession>
<gene>
    <name evidence="2" type="ordered locus">LGAS_0516</name>
</gene>
<dbReference type="GO" id="GO:0009401">
    <property type="term" value="P:phosphoenolpyruvate-dependent sugar phosphotransferase system"/>
    <property type="evidence" value="ECO:0007669"/>
    <property type="project" value="InterPro"/>
</dbReference>
<feature type="transmembrane region" description="Helical" evidence="1">
    <location>
        <begin position="125"/>
        <end position="144"/>
    </location>
</feature>
<protein>
    <submittedName>
        <fullName evidence="2">PTS system IID component, Man family</fullName>
    </submittedName>
</protein>
<evidence type="ECO:0000313" key="3">
    <source>
        <dbReference type="Proteomes" id="UP000000664"/>
    </source>
</evidence>
<evidence type="ECO:0000313" key="2">
    <source>
        <dbReference type="EMBL" id="ABJ59914.1"/>
    </source>
</evidence>
<organism evidence="2 3">
    <name type="scientific">Lactobacillus gasseri (strain ATCC 33323 / DSM 20243 / BCRC 14619 / CIP 102991 / JCM 1131 / KCTC 3163 / NCIMB 11718 / NCTC 13722 / AM63)</name>
    <dbReference type="NCBI Taxonomy" id="324831"/>
    <lineage>
        <taxon>Bacteria</taxon>
        <taxon>Bacillati</taxon>
        <taxon>Bacillota</taxon>
        <taxon>Bacilli</taxon>
        <taxon>Lactobacillales</taxon>
        <taxon>Lactobacillaceae</taxon>
        <taxon>Lactobacillus</taxon>
    </lineage>
</organism>
<dbReference type="AlphaFoldDB" id="A0A805YZE2"/>
<dbReference type="Proteomes" id="UP000000664">
    <property type="component" value="Chromosome"/>
</dbReference>
<dbReference type="InterPro" id="IPR050303">
    <property type="entry name" value="GatZ_KbaZ_carbometab"/>
</dbReference>
<feature type="transmembrane region" description="Helical" evidence="1">
    <location>
        <begin position="262"/>
        <end position="282"/>
    </location>
</feature>
<sequence>MKETTSMSKEMNQLENGKKLTTHERKDMFRRWIFNAGLGYNFETQQAPAVAFSMRKALRKIYPNDDEYIEAMDNHYKYFNANPLMANIILGATLAMEEKDGIKAKDAVQSLKTSLMGPFSGVGDSVFWILIPTIMGSIAGYMALQGNAVGAILWMLLQLSFYWLKMWFFKTGYDSGTKLITSLGEKINIFTDAISVMGLMVVGSLIPTVVKVYTPLKFRTGKVMLSIQSGVLDKIMPALLPVAVTGLVYWLLGRKKWTPTKIILLIIVICLAGAATGILGVAK</sequence>
<dbReference type="PANTHER" id="PTHR32502">
    <property type="entry name" value="N-ACETYLGALACTOSAMINE PERMEASE II COMPONENT-RELATED"/>
    <property type="match status" value="1"/>
</dbReference>
<dbReference type="PROSITE" id="PS51108">
    <property type="entry name" value="PTS_EIID"/>
    <property type="match status" value="1"/>
</dbReference>
<proteinExistence type="predicted"/>
<keyword evidence="1" id="KW-0472">Membrane</keyword>
<feature type="transmembrane region" description="Helical" evidence="1">
    <location>
        <begin position="151"/>
        <end position="169"/>
    </location>
</feature>
<keyword evidence="1" id="KW-1133">Transmembrane helix</keyword>
<dbReference type="EMBL" id="CP000413">
    <property type="protein sequence ID" value="ABJ59914.1"/>
    <property type="molecule type" value="Genomic_DNA"/>
</dbReference>
<dbReference type="GO" id="GO:0005886">
    <property type="term" value="C:plasma membrane"/>
    <property type="evidence" value="ECO:0007669"/>
    <property type="project" value="TreeGrafter"/>
</dbReference>
<dbReference type="KEGG" id="lga:LGAS_0516"/>
<keyword evidence="1" id="KW-0812">Transmembrane</keyword>
<dbReference type="PANTHER" id="PTHR32502:SF26">
    <property type="entry name" value="PHOSPHOTRANSFERASE SYSTEM SUGAR-SPECIFIC EIID COMPONENT"/>
    <property type="match status" value="1"/>
</dbReference>
<feature type="transmembrane region" description="Helical" evidence="1">
    <location>
        <begin position="231"/>
        <end position="250"/>
    </location>
</feature>
<name>A0A805YZE2_LACGA</name>
<reference evidence="2 3" key="1">
    <citation type="journal article" date="2006" name="Proc. Natl. Acad. Sci. U.S.A.">
        <title>Comparative genomics of the lactic acid bacteria.</title>
        <authorList>
            <person name="Makarova K."/>
            <person name="Slesarev A."/>
            <person name="Wolf Y."/>
            <person name="Sorokin A."/>
            <person name="Mirkin B."/>
            <person name="Koonin E."/>
            <person name="Pavlov A."/>
            <person name="Pavlova N."/>
            <person name="Karamychev V."/>
            <person name="Polouchine N."/>
            <person name="Shakhova V."/>
            <person name="Grigoriev I."/>
            <person name="Lou Y."/>
            <person name="Rohksar D."/>
            <person name="Lucas S."/>
            <person name="Huang K."/>
            <person name="Goodstein D.M."/>
            <person name="Hawkins T."/>
            <person name="Plengvidhya V."/>
            <person name="Welker D."/>
            <person name="Hughes J."/>
            <person name="Goh Y."/>
            <person name="Benson A."/>
            <person name="Baldwin K."/>
            <person name="Lee J.H."/>
            <person name="Diaz-Muniz I."/>
            <person name="Dosti B."/>
            <person name="Smeianov V."/>
            <person name="Wechter W."/>
            <person name="Barabote R."/>
            <person name="Lorca G."/>
            <person name="Altermann E."/>
            <person name="Barrangou R."/>
            <person name="Ganesan B."/>
            <person name="Xie Y."/>
            <person name="Rawsthorne H."/>
            <person name="Tamir D."/>
            <person name="Parker C."/>
            <person name="Breidt F."/>
            <person name="Broadbent J."/>
            <person name="Hutkins R."/>
            <person name="O'Sullivan D."/>
            <person name="Steele J."/>
            <person name="Unlu G."/>
            <person name="Saier M."/>
            <person name="Klaenhammer T."/>
            <person name="Richardson P."/>
            <person name="Kozyavkin S."/>
            <person name="Weimer B."/>
            <person name="Mills D."/>
        </authorList>
    </citation>
    <scope>NUCLEOTIDE SEQUENCE [LARGE SCALE GENOMIC DNA]</scope>
    <source>
        <strain evidence="3">ATCC 33323 / DSM 20243 / BCRC 14619 / CIP 102991 / JCM 1131 / KCTC 3163 / NCIMB 11718 / NCTC 13722 / AM63</strain>
    </source>
</reference>
<evidence type="ECO:0000256" key="1">
    <source>
        <dbReference type="SAM" id="Phobius"/>
    </source>
</evidence>
<feature type="transmembrane region" description="Helical" evidence="1">
    <location>
        <begin position="189"/>
        <end position="210"/>
    </location>
</feature>
<dbReference type="Pfam" id="PF03613">
    <property type="entry name" value="EIID-AGA"/>
    <property type="match status" value="1"/>
</dbReference>